<gene>
    <name evidence="1" type="ORF">MANY_07750</name>
</gene>
<dbReference type="KEGG" id="many:MANY_07750"/>
<accession>A0A6N4W4F4</accession>
<keyword evidence="2" id="KW-1185">Reference proteome</keyword>
<reference evidence="1 2" key="1">
    <citation type="journal article" date="2019" name="Emerg. Microbes Infect.">
        <title>Comprehensive subspecies identification of 175 nontuberculous mycobacteria species based on 7547 genomic profiles.</title>
        <authorList>
            <person name="Matsumoto Y."/>
            <person name="Kinjo T."/>
            <person name="Motooka D."/>
            <person name="Nabeya D."/>
            <person name="Jung N."/>
            <person name="Uechi K."/>
            <person name="Horii T."/>
            <person name="Iida T."/>
            <person name="Fujita J."/>
            <person name="Nakamura S."/>
        </authorList>
    </citation>
    <scope>NUCLEOTIDE SEQUENCE [LARGE SCALE GENOMIC DNA]</scope>
    <source>
        <strain evidence="1 2">JCM 30275</strain>
    </source>
</reference>
<evidence type="ECO:0000313" key="1">
    <source>
        <dbReference type="EMBL" id="BBZ75438.1"/>
    </source>
</evidence>
<organism evidence="1 2">
    <name type="scientific">Mycolicibacterium anyangense</name>
    <dbReference type="NCBI Taxonomy" id="1431246"/>
    <lineage>
        <taxon>Bacteria</taxon>
        <taxon>Bacillati</taxon>
        <taxon>Actinomycetota</taxon>
        <taxon>Actinomycetes</taxon>
        <taxon>Mycobacteriales</taxon>
        <taxon>Mycobacteriaceae</taxon>
        <taxon>Mycolicibacterium</taxon>
    </lineage>
</organism>
<name>A0A6N4W4F4_9MYCO</name>
<protein>
    <submittedName>
        <fullName evidence="1">Uncharacterized protein</fullName>
    </submittedName>
</protein>
<dbReference type="EMBL" id="AP022620">
    <property type="protein sequence ID" value="BBZ75438.1"/>
    <property type="molecule type" value="Genomic_DNA"/>
</dbReference>
<dbReference type="Proteomes" id="UP000467249">
    <property type="component" value="Chromosome"/>
</dbReference>
<dbReference type="AlphaFoldDB" id="A0A6N4W4F4"/>
<evidence type="ECO:0000313" key="2">
    <source>
        <dbReference type="Proteomes" id="UP000467249"/>
    </source>
</evidence>
<proteinExistence type="predicted"/>
<sequence length="118" mass="11818">MTTTINTPPADPESAALDLIVLIAEALPGGARALRGALQHFAGALQLESALSSLTTITDARVAAGTIAELACTADDAVGSLRIRAAALRAGCWGSEFTSDPDGLAQALDGAASVLDVM</sequence>